<feature type="binding site" evidence="5">
    <location>
        <position position="7"/>
    </location>
    <ligand>
        <name>FAD</name>
        <dbReference type="ChEBI" id="CHEBI:57692"/>
    </ligand>
</feature>
<reference evidence="8" key="1">
    <citation type="journal article" date="2013" name="Nature">
        <title>Pan genome of the phytoplankton Emiliania underpins its global distribution.</title>
        <authorList>
            <person name="Read B.A."/>
            <person name="Kegel J."/>
            <person name="Klute M.J."/>
            <person name="Kuo A."/>
            <person name="Lefebvre S.C."/>
            <person name="Maumus F."/>
            <person name="Mayer C."/>
            <person name="Miller J."/>
            <person name="Monier A."/>
            <person name="Salamov A."/>
            <person name="Young J."/>
            <person name="Aguilar M."/>
            <person name="Claverie J.M."/>
            <person name="Frickenhaus S."/>
            <person name="Gonzalez K."/>
            <person name="Herman E.K."/>
            <person name="Lin Y.C."/>
            <person name="Napier J."/>
            <person name="Ogata H."/>
            <person name="Sarno A.F."/>
            <person name="Shmutz J."/>
            <person name="Schroeder D."/>
            <person name="de Vargas C."/>
            <person name="Verret F."/>
            <person name="von Dassow P."/>
            <person name="Valentin K."/>
            <person name="Van de Peer Y."/>
            <person name="Wheeler G."/>
            <person name="Dacks J.B."/>
            <person name="Delwiche C.F."/>
            <person name="Dyhrman S.T."/>
            <person name="Glockner G."/>
            <person name="John U."/>
            <person name="Richards T."/>
            <person name="Worden A.Z."/>
            <person name="Zhang X."/>
            <person name="Grigoriev I.V."/>
            <person name="Allen A.E."/>
            <person name="Bidle K."/>
            <person name="Borodovsky M."/>
            <person name="Bowler C."/>
            <person name="Brownlee C."/>
            <person name="Cock J.M."/>
            <person name="Elias M."/>
            <person name="Gladyshev V.N."/>
            <person name="Groth M."/>
            <person name="Guda C."/>
            <person name="Hadaegh A."/>
            <person name="Iglesias-Rodriguez M.D."/>
            <person name="Jenkins J."/>
            <person name="Jones B.M."/>
            <person name="Lawson T."/>
            <person name="Leese F."/>
            <person name="Lindquist E."/>
            <person name="Lobanov A."/>
            <person name="Lomsadze A."/>
            <person name="Malik S.B."/>
            <person name="Marsh M.E."/>
            <person name="Mackinder L."/>
            <person name="Mock T."/>
            <person name="Mueller-Roeber B."/>
            <person name="Pagarete A."/>
            <person name="Parker M."/>
            <person name="Probert I."/>
            <person name="Quesneville H."/>
            <person name="Raines C."/>
            <person name="Rensing S.A."/>
            <person name="Riano-Pachon D.M."/>
            <person name="Richier S."/>
            <person name="Rokitta S."/>
            <person name="Shiraiwa Y."/>
            <person name="Soanes D.M."/>
            <person name="van der Giezen M."/>
            <person name="Wahlund T.M."/>
            <person name="Williams B."/>
            <person name="Wilson W."/>
            <person name="Wolfe G."/>
            <person name="Wurch L.L."/>
        </authorList>
    </citation>
    <scope>NUCLEOTIDE SEQUENCE</scope>
</reference>
<dbReference type="SUPFAM" id="SSF52343">
    <property type="entry name" value="Ferredoxin reductase-like, C-terminal NADP-linked domain"/>
    <property type="match status" value="1"/>
</dbReference>
<dbReference type="eggNOG" id="KOG0534">
    <property type="taxonomic scope" value="Eukaryota"/>
</dbReference>
<protein>
    <recommendedName>
        <fullName evidence="6">Oxidoreductase FAD/NAD(P)-binding domain-containing protein</fullName>
    </recommendedName>
</protein>
<dbReference type="OMA" id="FQCYQTG"/>
<dbReference type="KEGG" id="ehx:EMIHUDRAFT_58134"/>
<dbReference type="HOGENOM" id="CLU_003827_9_4_1"/>
<accession>A0A0D3HYI7</accession>
<feature type="domain" description="Oxidoreductase FAD/NAD(P)-binding" evidence="6">
    <location>
        <begin position="40"/>
        <end position="147"/>
    </location>
</feature>
<dbReference type="STRING" id="2903.R1B4T4"/>
<keyword evidence="4" id="KW-0560">Oxidoreductase</keyword>
<evidence type="ECO:0000256" key="5">
    <source>
        <dbReference type="PIRSR" id="PIRSR601834-1"/>
    </source>
</evidence>
<dbReference type="RefSeq" id="XP_005756501.1">
    <property type="nucleotide sequence ID" value="XM_005756444.1"/>
</dbReference>
<reference evidence="7" key="2">
    <citation type="submission" date="2024-10" db="UniProtKB">
        <authorList>
            <consortium name="EnsemblProtists"/>
        </authorList>
    </citation>
    <scope>IDENTIFICATION</scope>
</reference>
<keyword evidence="8" id="KW-1185">Reference proteome</keyword>
<dbReference type="AlphaFoldDB" id="A0A0D3HYI7"/>
<proteinExistence type="predicted"/>
<dbReference type="Gene3D" id="3.40.50.80">
    <property type="entry name" value="Nucleotide-binding domain of ferredoxin-NADP reductase (FNR) module"/>
    <property type="match status" value="1"/>
</dbReference>
<dbReference type="CDD" id="cd06183">
    <property type="entry name" value="cyt_b5_reduct_like"/>
    <property type="match status" value="1"/>
</dbReference>
<keyword evidence="3 5" id="KW-0274">FAD</keyword>
<dbReference type="Proteomes" id="UP000013827">
    <property type="component" value="Unassembled WGS sequence"/>
</dbReference>
<name>A0A0D3HYI7_EMIH1</name>
<sequence>YPQGALSPRIAALHPGDSLLVRGPVGGAARLAPAVHAVGFVAGGTGITPMLQVIYSLVRSRSALPRLRLLCFNRRAEDILVADELAELSAAHPEQLRVFHSLSDPPAAWSGGRGRPSKEMLQAQLPPPAPHVRVLWCGPPAFNSTVRELLGELGYADGMLHEF</sequence>
<dbReference type="PRINTS" id="PR00406">
    <property type="entry name" value="CYTB5RDTASE"/>
</dbReference>
<dbReference type="InterPro" id="IPR039261">
    <property type="entry name" value="FNR_nucleotide-bd"/>
</dbReference>
<evidence type="ECO:0000313" key="7">
    <source>
        <dbReference type="EnsemblProtists" id="EOD04072"/>
    </source>
</evidence>
<dbReference type="Pfam" id="PF00175">
    <property type="entry name" value="NAD_binding_1"/>
    <property type="match status" value="1"/>
</dbReference>
<keyword evidence="2 5" id="KW-0285">Flavoprotein</keyword>
<evidence type="ECO:0000256" key="3">
    <source>
        <dbReference type="ARBA" id="ARBA00022827"/>
    </source>
</evidence>
<dbReference type="EnsemblProtists" id="EOD04072">
    <property type="protein sequence ID" value="EOD04072"/>
    <property type="gene ID" value="EMIHUDRAFT_58134"/>
</dbReference>
<dbReference type="PANTHER" id="PTHR19370">
    <property type="entry name" value="NADH-CYTOCHROME B5 REDUCTASE"/>
    <property type="match status" value="1"/>
</dbReference>
<dbReference type="InterPro" id="IPR001834">
    <property type="entry name" value="CBR-like"/>
</dbReference>
<evidence type="ECO:0000313" key="8">
    <source>
        <dbReference type="Proteomes" id="UP000013827"/>
    </source>
</evidence>
<comment type="cofactor">
    <cofactor evidence="1 5">
        <name>FAD</name>
        <dbReference type="ChEBI" id="CHEBI:57692"/>
    </cofactor>
</comment>
<evidence type="ECO:0000259" key="6">
    <source>
        <dbReference type="Pfam" id="PF00175"/>
    </source>
</evidence>
<dbReference type="PaxDb" id="2903-EOD04072"/>
<dbReference type="GO" id="GO:0016491">
    <property type="term" value="F:oxidoreductase activity"/>
    <property type="evidence" value="ECO:0007669"/>
    <property type="project" value="UniProtKB-KW"/>
</dbReference>
<feature type="binding site" evidence="5">
    <location>
        <position position="48"/>
    </location>
    <ligand>
        <name>FAD</name>
        <dbReference type="ChEBI" id="CHEBI:57692"/>
    </ligand>
</feature>
<evidence type="ECO:0000256" key="1">
    <source>
        <dbReference type="ARBA" id="ARBA00001974"/>
    </source>
</evidence>
<organism evidence="7 8">
    <name type="scientific">Emiliania huxleyi (strain CCMP1516)</name>
    <dbReference type="NCBI Taxonomy" id="280463"/>
    <lineage>
        <taxon>Eukaryota</taxon>
        <taxon>Haptista</taxon>
        <taxon>Haptophyta</taxon>
        <taxon>Prymnesiophyceae</taxon>
        <taxon>Isochrysidales</taxon>
        <taxon>Noelaerhabdaceae</taxon>
        <taxon>Emiliania</taxon>
    </lineage>
</organism>
<dbReference type="InterPro" id="IPR001433">
    <property type="entry name" value="OxRdtase_FAD/NAD-bd"/>
</dbReference>
<evidence type="ECO:0000256" key="2">
    <source>
        <dbReference type="ARBA" id="ARBA00022630"/>
    </source>
</evidence>
<evidence type="ECO:0000256" key="4">
    <source>
        <dbReference type="ARBA" id="ARBA00023002"/>
    </source>
</evidence>
<dbReference type="GeneID" id="17250187"/>